<feature type="compositionally biased region" description="Low complexity" evidence="1">
    <location>
        <begin position="81"/>
        <end position="99"/>
    </location>
</feature>
<name>A0A1D6MR67_MAIZE</name>
<proteinExistence type="predicted"/>
<dbReference type="AlphaFoldDB" id="A0A1D6MR67"/>
<feature type="region of interest" description="Disordered" evidence="1">
    <location>
        <begin position="80"/>
        <end position="105"/>
    </location>
</feature>
<evidence type="ECO:0000256" key="1">
    <source>
        <dbReference type="SAM" id="MobiDB-lite"/>
    </source>
</evidence>
<accession>A0A1D6MR67</accession>
<sequence length="215" mass="23911">MLRPFLDADATITSVSRNYSSSLGCLTSALPLRMRCGRTVAPVVARPHLQSQAHYLIDVEEVHRCYRNGFVLVVFFGDKSTGGSSPASSSPSRTASPRRWPTPRPSTRKYSLYSVLMGLILAWNIFQNHFGANIVVTRGPLSCRDGSYPPYYAANITSRYFFYCKNPQCRLQAKHKGITSQIEIENLSMLKTKNVKVKDIDVCGTLGACFLCSQT</sequence>
<dbReference type="EMBL" id="CM007649">
    <property type="protein sequence ID" value="ONM31487.1"/>
    <property type="molecule type" value="Genomic_DNA"/>
</dbReference>
<organism evidence="2">
    <name type="scientific">Zea mays</name>
    <name type="common">Maize</name>
    <dbReference type="NCBI Taxonomy" id="4577"/>
    <lineage>
        <taxon>Eukaryota</taxon>
        <taxon>Viridiplantae</taxon>
        <taxon>Streptophyta</taxon>
        <taxon>Embryophyta</taxon>
        <taxon>Tracheophyta</taxon>
        <taxon>Spermatophyta</taxon>
        <taxon>Magnoliopsida</taxon>
        <taxon>Liliopsida</taxon>
        <taxon>Poales</taxon>
        <taxon>Poaceae</taxon>
        <taxon>PACMAD clade</taxon>
        <taxon>Panicoideae</taxon>
        <taxon>Andropogonodae</taxon>
        <taxon>Andropogoneae</taxon>
        <taxon>Tripsacinae</taxon>
        <taxon>Zea</taxon>
    </lineage>
</organism>
<evidence type="ECO:0000313" key="2">
    <source>
        <dbReference type="EMBL" id="ONM31487.1"/>
    </source>
</evidence>
<reference evidence="2" key="1">
    <citation type="submission" date="2015-12" db="EMBL/GenBank/DDBJ databases">
        <title>Update maize B73 reference genome by single molecule sequencing technologies.</title>
        <authorList>
            <consortium name="Maize Genome Sequencing Project"/>
            <person name="Ware D."/>
        </authorList>
    </citation>
    <scope>NUCLEOTIDE SEQUENCE [LARGE SCALE GENOMIC DNA]</scope>
    <source>
        <tissue evidence="2">Seedling</tissue>
    </source>
</reference>
<protein>
    <submittedName>
        <fullName evidence="2">Uncharacterized protein</fullName>
    </submittedName>
</protein>
<dbReference type="InParanoid" id="A0A1D6MR67"/>
<gene>
    <name evidence="2" type="ORF">ZEAMMB73_Zm00001d040523</name>
</gene>